<dbReference type="RefSeq" id="WP_003376347.1">
    <property type="nucleotide sequence ID" value="NZ_ACSJ01000007.1"/>
</dbReference>
<name>A0A9P2G7K2_CLOBO</name>
<keyword evidence="1" id="KW-1133">Transmembrane helix</keyword>
<dbReference type="EMBL" id="ACSJ01000007">
    <property type="protein sequence ID" value="EES91487.1"/>
    <property type="molecule type" value="Genomic_DNA"/>
</dbReference>
<evidence type="ECO:0000313" key="3">
    <source>
        <dbReference type="Proteomes" id="UP000006160"/>
    </source>
</evidence>
<evidence type="ECO:0000256" key="1">
    <source>
        <dbReference type="SAM" id="Phobius"/>
    </source>
</evidence>
<reference evidence="2 3" key="1">
    <citation type="submission" date="2009-10" db="EMBL/GenBank/DDBJ databases">
        <authorList>
            <person name="Shrivastava S."/>
            <person name="Brinkac L.B."/>
            <person name="Brown J.L."/>
            <person name="Bruce D.B."/>
            <person name="Detter C."/>
            <person name="Green L.D."/>
            <person name="Munk C.A."/>
            <person name="Rogers Y.C."/>
            <person name="Tapia R."/>
            <person name="Saunders E.S."/>
            <person name="Sims D.R."/>
            <person name="Smith L.A."/>
            <person name="Smith T.J."/>
            <person name="Sutton G."/>
            <person name="Brettin T."/>
        </authorList>
    </citation>
    <scope>NUCLEOTIDE SEQUENCE [LARGE SCALE GENOMIC DNA]</scope>
    <source>
        <strain evidence="3">D str. 1873</strain>
    </source>
</reference>
<protein>
    <submittedName>
        <fullName evidence="2">Uncharacterized protein</fullName>
    </submittedName>
</protein>
<organism evidence="2 3">
    <name type="scientific">Clostridium botulinum D str. 1873</name>
    <dbReference type="NCBI Taxonomy" id="592027"/>
    <lineage>
        <taxon>Bacteria</taxon>
        <taxon>Bacillati</taxon>
        <taxon>Bacillota</taxon>
        <taxon>Clostridia</taxon>
        <taxon>Eubacteriales</taxon>
        <taxon>Clostridiaceae</taxon>
        <taxon>Clostridium</taxon>
    </lineage>
</organism>
<dbReference type="GeneID" id="66319946"/>
<feature type="transmembrane region" description="Helical" evidence="1">
    <location>
        <begin position="65"/>
        <end position="86"/>
    </location>
</feature>
<keyword evidence="1" id="KW-0812">Transmembrane</keyword>
<comment type="caution">
    <text evidence="2">The sequence shown here is derived from an EMBL/GenBank/DDBJ whole genome shotgun (WGS) entry which is preliminary data.</text>
</comment>
<dbReference type="AlphaFoldDB" id="A0A9P2G7K2"/>
<proteinExistence type="predicted"/>
<dbReference type="Proteomes" id="UP000006160">
    <property type="component" value="Unassembled WGS sequence"/>
</dbReference>
<accession>A0A9P2G7K2</accession>
<gene>
    <name evidence="2" type="ORF">CLG_B1236</name>
</gene>
<evidence type="ECO:0000313" key="2">
    <source>
        <dbReference type="EMBL" id="EES91487.1"/>
    </source>
</evidence>
<sequence>MSSNKYKSIINKNMKRRNTKNEEELYIEKLSQELLKNSARLFKVAVKLAFIGNGILSFSDDKEDIIKAAIINFLSAFILFVVTIFQFVENYISKNPIPENLNNSKLWGSIISIIGTIILTKELMEQYRLNLPKEEIEDDVFE</sequence>
<keyword evidence="1" id="KW-0472">Membrane</keyword>